<dbReference type="OrthoDB" id="6500128at2759"/>
<dbReference type="Gene3D" id="3.40.50.300">
    <property type="entry name" value="P-loop containing nucleotide triphosphate hydrolases"/>
    <property type="match status" value="2"/>
</dbReference>
<evidence type="ECO:0000313" key="15">
    <source>
        <dbReference type="EMBL" id="EFW99076.1"/>
    </source>
</evidence>
<dbReference type="FunFam" id="3.40.50.300:FF:000251">
    <property type="entry name" value="ABC transporter B family member 19"/>
    <property type="match status" value="1"/>
</dbReference>
<dbReference type="InterPro" id="IPR036640">
    <property type="entry name" value="ABC1_TM_sf"/>
</dbReference>
<dbReference type="Pfam" id="PF00005">
    <property type="entry name" value="ABC_tran"/>
    <property type="match status" value="2"/>
</dbReference>
<evidence type="ECO:0000256" key="6">
    <source>
        <dbReference type="ARBA" id="ARBA00022741"/>
    </source>
</evidence>
<keyword evidence="9 12" id="KW-0472">Membrane</keyword>
<dbReference type="Pfam" id="PF00664">
    <property type="entry name" value="ABC_membrane"/>
    <property type="match status" value="2"/>
</dbReference>
<keyword evidence="7" id="KW-0067">ATP-binding</keyword>
<feature type="domain" description="ABC transporter" evidence="13">
    <location>
        <begin position="423"/>
        <end position="668"/>
    </location>
</feature>
<dbReference type="RefSeq" id="XP_014168559.1">
    <property type="nucleotide sequence ID" value="XM_014313084.1"/>
</dbReference>
<feature type="transmembrane region" description="Helical" evidence="12">
    <location>
        <begin position="324"/>
        <end position="347"/>
    </location>
</feature>
<dbReference type="PANTHER" id="PTHR43394:SF27">
    <property type="entry name" value="ATP-DEPENDENT TRANSLOCASE ABCB1-LIKE"/>
    <property type="match status" value="1"/>
</dbReference>
<feature type="transmembrane region" description="Helical" evidence="12">
    <location>
        <begin position="221"/>
        <end position="240"/>
    </location>
</feature>
<dbReference type="GO" id="GO:0005886">
    <property type="term" value="C:plasma membrane"/>
    <property type="evidence" value="ECO:0007669"/>
    <property type="project" value="UniProtKB-SubCell"/>
</dbReference>
<dbReference type="InterPro" id="IPR039421">
    <property type="entry name" value="Type_1_exporter"/>
</dbReference>
<evidence type="ECO:0000256" key="2">
    <source>
        <dbReference type="ARBA" id="ARBA00007577"/>
    </source>
</evidence>
<dbReference type="HOGENOM" id="CLU_000604_17_2_1"/>
<feature type="compositionally biased region" description="Low complexity" evidence="11">
    <location>
        <begin position="715"/>
        <end position="724"/>
    </location>
</feature>
<sequence length="1359" mass="147269">MAKDNRLSEKDAVATAIMPPKSASSREDTGDEKAASSLVKIDSKPVQLPDQKNAVDPFQHLPPDEASVLRRQVLTPEVKVGFRTLYRYASRTDVAILVVSAICGAASGAALPLMTVVFGNLQGSFQKFFLGTLSRHAFMHKMAHQVLYFIYLAIGEFVTTYISTVGFIYTGEHISSKIREHYLESCMRQNIGFFDKLGAGEVTTRITADANLVQEGISEKIGLTLAAVATFFTAFVIGFVEYWKMTLILLSTVVALVTVMGGGSRFIVRYSKLSVAAYAEGGSVAEEVISSIRNSVAFGTQDRLARRYDEYLTRAEGHGFRVKAVLSIMIACMMCILYLNYGLAFYVGSNFVLDNVIPLSKVLIIMMSVMMGAFNLGNVAPNIQAFTTGLAAAAKIFNTIDRISCLDPTSDEGEKPAGLVGAIRLEHIKHIYPSRPEVVVMEDVSLEIPAGKTTALVGASGSGKSTIVGLVERFYHPVQGTVYLDGHDISKLNLRWLRQNISLVQQEPILFGTTIYENIAHGLIGSRHEQAGVEEKLALIEDAARKANAHDFITGLPEGYETNVGERGFLLSGGQKQRIAIARAIVSDPKILLLDEATSALDTRSEGVVQAALDVAAAGRTTITIAHRLSTIKDAHNIVVMSSGRIVEQGTHNELIERRGAYYNLVAAQSIATVNAPTSEEQEALDAKADAELVRKVTGGSSSSSADVEAKDGSATEGTATGTGDYSADPDDDMARKLQRSATQHSLSSLAVKARKPEAEDAAARYGLMTLIRLIAGFNSSEWPLMCVALVFSIICGGGNPTQAVFFAKQISTLSVVVTPQNRGQVRHDAHFWCLMYLMLGLVQLLAFSIQGGLFALCSERLVHRARDRAFRSMLRQDISFFDRDENTAGALTSFLSTEVTHAAGLSGATLGTLLTVATTLIAALTLSIAIGWKLALVCTSTIPILLGCGYFRFWMLAHYQRRAKRAYEGSASYASEAITAIRTVASLTREDDVVQHYRADLAAQLQTSTVSVLRSSLLYAASQSLTFLVLALGFWYGGKLLSEGAYDMFSFFVVFSAVTFGAQSAGTFFSFAPDMGKARQASAELKHLFERPVAIDAWSTAGRSVDSFDHPIEFRDVHFRYPTRLEQPVLRGLSLTVHPGQYVALVGASGCGKSTTIALLERFYDPLAGGIFLDGHDIAGLNVSAYRRGIALVSQEPTLYMGTIRENILLGALDETAVTNEAVEFACREANIYDFIVSLPDGFNTLVGSKGALLSGGQKQRIAIARALIRDPKILLLDEATSALDSESEKVVQAALDKAAKGRTTIAVAHRLSTIQKADVIYVFDQGRIVEQGTHVELMQRNGRYAELVNLQSLEKHQ</sequence>
<keyword evidence="4" id="KW-1003">Cell membrane</keyword>
<dbReference type="eggNOG" id="KOG0055">
    <property type="taxonomic scope" value="Eukaryota"/>
</dbReference>
<comment type="subcellular location">
    <subcellularLocation>
        <location evidence="1">Cell membrane</location>
        <topology evidence="1">Multi-pass membrane protein</topology>
    </subcellularLocation>
</comment>
<dbReference type="PROSITE" id="PS00211">
    <property type="entry name" value="ABC_TRANSPORTER_1"/>
    <property type="match status" value="2"/>
</dbReference>
<dbReference type="GO" id="GO:0005743">
    <property type="term" value="C:mitochondrial inner membrane"/>
    <property type="evidence" value="ECO:0007669"/>
    <property type="project" value="TreeGrafter"/>
</dbReference>
<dbReference type="InterPro" id="IPR003593">
    <property type="entry name" value="AAA+_ATPase"/>
</dbReference>
<dbReference type="GO" id="GO:0090374">
    <property type="term" value="P:oligopeptide export from mitochondrion"/>
    <property type="evidence" value="ECO:0007669"/>
    <property type="project" value="TreeGrafter"/>
</dbReference>
<dbReference type="SMART" id="SM00382">
    <property type="entry name" value="AAA"/>
    <property type="match status" value="2"/>
</dbReference>
<evidence type="ECO:0000259" key="13">
    <source>
        <dbReference type="PROSITE" id="PS50893"/>
    </source>
</evidence>
<feature type="domain" description="ABC transmembrane type-1" evidence="14">
    <location>
        <begin position="788"/>
        <end position="1078"/>
    </location>
</feature>
<dbReference type="GO" id="GO:0015421">
    <property type="term" value="F:ABC-type oligopeptide transporter activity"/>
    <property type="evidence" value="ECO:0007669"/>
    <property type="project" value="TreeGrafter"/>
</dbReference>
<organism evidence="16">
    <name type="scientific">Grosmannia clavigera (strain kw1407 / UAMH 11150)</name>
    <name type="common">Blue stain fungus</name>
    <name type="synonym">Graphiocladiella clavigera</name>
    <dbReference type="NCBI Taxonomy" id="655863"/>
    <lineage>
        <taxon>Eukaryota</taxon>
        <taxon>Fungi</taxon>
        <taxon>Dikarya</taxon>
        <taxon>Ascomycota</taxon>
        <taxon>Pezizomycotina</taxon>
        <taxon>Sordariomycetes</taxon>
        <taxon>Sordariomycetidae</taxon>
        <taxon>Ophiostomatales</taxon>
        <taxon>Ophiostomataceae</taxon>
        <taxon>Leptographium</taxon>
    </lineage>
</organism>
<name>F0XSU1_GROCL</name>
<dbReference type="InterPro" id="IPR027417">
    <property type="entry name" value="P-loop_NTPase"/>
</dbReference>
<keyword evidence="10" id="KW-0325">Glycoprotein</keyword>
<proteinExistence type="inferred from homology"/>
<dbReference type="EMBL" id="GL629997">
    <property type="protein sequence ID" value="EFW99076.1"/>
    <property type="molecule type" value="Genomic_DNA"/>
</dbReference>
<feature type="domain" description="ABC transmembrane type-1" evidence="14">
    <location>
        <begin position="98"/>
        <end position="388"/>
    </location>
</feature>
<dbReference type="FunFam" id="1.20.1560.10:FF:000102">
    <property type="entry name" value="ABC multidrug transporter Mdr1"/>
    <property type="match status" value="1"/>
</dbReference>
<feature type="transmembrane region" description="Helical" evidence="12">
    <location>
        <begin position="903"/>
        <end position="929"/>
    </location>
</feature>
<evidence type="ECO:0000256" key="9">
    <source>
        <dbReference type="ARBA" id="ARBA00023136"/>
    </source>
</evidence>
<dbReference type="GO" id="GO:0016887">
    <property type="term" value="F:ATP hydrolysis activity"/>
    <property type="evidence" value="ECO:0007669"/>
    <property type="project" value="InterPro"/>
</dbReference>
<dbReference type="PANTHER" id="PTHR43394">
    <property type="entry name" value="ATP-DEPENDENT PERMEASE MDL1, MITOCHONDRIAL"/>
    <property type="match status" value="1"/>
</dbReference>
<accession>F0XSU1</accession>
<evidence type="ECO:0000259" key="14">
    <source>
        <dbReference type="PROSITE" id="PS50929"/>
    </source>
</evidence>
<dbReference type="InterPro" id="IPR017871">
    <property type="entry name" value="ABC_transporter-like_CS"/>
</dbReference>
<feature type="transmembrane region" description="Helical" evidence="12">
    <location>
        <begin position="830"/>
        <end position="857"/>
    </location>
</feature>
<feature type="transmembrane region" description="Helical" evidence="12">
    <location>
        <begin position="783"/>
        <end position="800"/>
    </location>
</feature>
<dbReference type="InterPro" id="IPR011527">
    <property type="entry name" value="ABC1_TM_dom"/>
</dbReference>
<evidence type="ECO:0000256" key="11">
    <source>
        <dbReference type="SAM" id="MobiDB-lite"/>
    </source>
</evidence>
<feature type="region of interest" description="Disordered" evidence="11">
    <location>
        <begin position="696"/>
        <end position="733"/>
    </location>
</feature>
<keyword evidence="6" id="KW-0547">Nucleotide-binding</keyword>
<dbReference type="FunFam" id="1.20.1560.10:FF:000009">
    <property type="entry name" value="ABC transporter B family member 1"/>
    <property type="match status" value="1"/>
</dbReference>
<dbReference type="FunFam" id="3.40.50.300:FF:000302">
    <property type="entry name" value="ATP-binding cassette subfamily B member 5"/>
    <property type="match status" value="1"/>
</dbReference>
<dbReference type="InParanoid" id="F0XSU1"/>
<evidence type="ECO:0000256" key="10">
    <source>
        <dbReference type="ARBA" id="ARBA00023180"/>
    </source>
</evidence>
<feature type="transmembrane region" description="Helical" evidence="12">
    <location>
        <begin position="246"/>
        <end position="268"/>
    </location>
</feature>
<dbReference type="PROSITE" id="PS50929">
    <property type="entry name" value="ABC_TM1F"/>
    <property type="match status" value="2"/>
</dbReference>
<evidence type="ECO:0000256" key="1">
    <source>
        <dbReference type="ARBA" id="ARBA00004651"/>
    </source>
</evidence>
<evidence type="ECO:0000313" key="16">
    <source>
        <dbReference type="Proteomes" id="UP000007796"/>
    </source>
</evidence>
<evidence type="ECO:0000256" key="8">
    <source>
        <dbReference type="ARBA" id="ARBA00022989"/>
    </source>
</evidence>
<dbReference type="CDD" id="cd18578">
    <property type="entry name" value="ABC_6TM_Pgp_ABCB1_D2_like"/>
    <property type="match status" value="1"/>
</dbReference>
<evidence type="ECO:0000256" key="5">
    <source>
        <dbReference type="ARBA" id="ARBA00022692"/>
    </source>
</evidence>
<gene>
    <name evidence="15" type="ORF">CMQ_5497</name>
</gene>
<protein>
    <submittedName>
        <fullName evidence="15">ABC multidrug transporter mdr1</fullName>
    </submittedName>
</protein>
<dbReference type="PROSITE" id="PS50893">
    <property type="entry name" value="ABC_TRANSPORTER_2"/>
    <property type="match status" value="2"/>
</dbReference>
<reference evidence="15 16" key="1">
    <citation type="journal article" date="2011" name="Proc. Natl. Acad. Sci. U.S.A.">
        <title>Genome and transcriptome analyses of the mountain pine beetle-fungal symbiont Grosmannia clavigera, a lodgepole pine pathogen.</title>
        <authorList>
            <person name="DiGuistini S."/>
            <person name="Wang Y."/>
            <person name="Liao N.Y."/>
            <person name="Taylor G."/>
            <person name="Tanguay P."/>
            <person name="Feau N."/>
            <person name="Henrissat B."/>
            <person name="Chan S.K."/>
            <person name="Hesse-Orce U."/>
            <person name="Alamouti S.M."/>
            <person name="Tsui C.K.M."/>
            <person name="Docking R.T."/>
            <person name="Levasseur A."/>
            <person name="Haridas S."/>
            <person name="Robertson G."/>
            <person name="Birol I."/>
            <person name="Holt R.A."/>
            <person name="Marra M.A."/>
            <person name="Hamelin R.C."/>
            <person name="Hirst M."/>
            <person name="Jones S.J.M."/>
            <person name="Bohlmann J."/>
            <person name="Breuil C."/>
        </authorList>
    </citation>
    <scope>NUCLEOTIDE SEQUENCE [LARGE SCALE GENOMIC DNA]</scope>
    <source>
        <strain evidence="16">kw1407 / UAMH 11150</strain>
    </source>
</reference>
<feature type="transmembrane region" description="Helical" evidence="12">
    <location>
        <begin position="935"/>
        <end position="956"/>
    </location>
</feature>
<keyword evidence="16" id="KW-1185">Reference proteome</keyword>
<dbReference type="CDD" id="cd03249">
    <property type="entry name" value="ABC_MTABC3_MDL1_MDL2"/>
    <property type="match status" value="2"/>
</dbReference>
<dbReference type="Proteomes" id="UP000007796">
    <property type="component" value="Unassembled WGS sequence"/>
</dbReference>
<keyword evidence="5 12" id="KW-0812">Transmembrane</keyword>
<dbReference type="GO" id="GO:0005524">
    <property type="term" value="F:ATP binding"/>
    <property type="evidence" value="ECO:0007669"/>
    <property type="project" value="UniProtKB-KW"/>
</dbReference>
<feature type="region of interest" description="Disordered" evidence="11">
    <location>
        <begin position="1"/>
        <end position="44"/>
    </location>
</feature>
<feature type="domain" description="ABC transporter" evidence="13">
    <location>
        <begin position="1113"/>
        <end position="1352"/>
    </location>
</feature>
<dbReference type="SUPFAM" id="SSF90123">
    <property type="entry name" value="ABC transporter transmembrane region"/>
    <property type="match status" value="2"/>
</dbReference>
<feature type="transmembrane region" description="Helical" evidence="12">
    <location>
        <begin position="1018"/>
        <end position="1037"/>
    </location>
</feature>
<dbReference type="GeneID" id="25978825"/>
<feature type="transmembrane region" description="Helical" evidence="12">
    <location>
        <begin position="1049"/>
        <end position="1073"/>
    </location>
</feature>
<dbReference type="SUPFAM" id="SSF52540">
    <property type="entry name" value="P-loop containing nucleoside triphosphate hydrolases"/>
    <property type="match status" value="2"/>
</dbReference>
<evidence type="ECO:0000256" key="3">
    <source>
        <dbReference type="ARBA" id="ARBA00022448"/>
    </source>
</evidence>
<comment type="similarity">
    <text evidence="2">Belongs to the ABC transporter superfamily. ABCB family. Multidrug resistance exporter (TC 3.A.1.201) subfamily.</text>
</comment>
<feature type="transmembrane region" description="Helical" evidence="12">
    <location>
        <begin position="359"/>
        <end position="377"/>
    </location>
</feature>
<feature type="transmembrane region" description="Helical" evidence="12">
    <location>
        <begin position="148"/>
        <end position="169"/>
    </location>
</feature>
<evidence type="ECO:0000256" key="12">
    <source>
        <dbReference type="SAM" id="Phobius"/>
    </source>
</evidence>
<dbReference type="STRING" id="655863.F0XSU1"/>
<feature type="compositionally biased region" description="Basic and acidic residues" evidence="11">
    <location>
        <begin position="24"/>
        <end position="34"/>
    </location>
</feature>
<feature type="compositionally biased region" description="Basic and acidic residues" evidence="11">
    <location>
        <begin position="1"/>
        <end position="12"/>
    </location>
</feature>
<evidence type="ECO:0000256" key="4">
    <source>
        <dbReference type="ARBA" id="ARBA00022475"/>
    </source>
</evidence>
<keyword evidence="8 12" id="KW-1133">Transmembrane helix</keyword>
<dbReference type="InterPro" id="IPR003439">
    <property type="entry name" value="ABC_transporter-like_ATP-bd"/>
</dbReference>
<dbReference type="CDD" id="cd18577">
    <property type="entry name" value="ABC_6TM_Pgp_ABCB1_D1_like"/>
    <property type="match status" value="1"/>
</dbReference>
<dbReference type="Gene3D" id="1.20.1560.10">
    <property type="entry name" value="ABC transporter type 1, transmembrane domain"/>
    <property type="match status" value="1"/>
</dbReference>
<feature type="transmembrane region" description="Helical" evidence="12">
    <location>
        <begin position="94"/>
        <end position="118"/>
    </location>
</feature>
<evidence type="ECO:0000256" key="7">
    <source>
        <dbReference type="ARBA" id="ARBA00022840"/>
    </source>
</evidence>
<keyword evidence="3" id="KW-0813">Transport</keyword>